<reference evidence="1" key="1">
    <citation type="submission" date="2021-06" db="EMBL/GenBank/DDBJ databases">
        <authorList>
            <person name="Kallberg Y."/>
            <person name="Tangrot J."/>
            <person name="Rosling A."/>
        </authorList>
    </citation>
    <scope>NUCLEOTIDE SEQUENCE</scope>
    <source>
        <strain evidence="1">IL203A</strain>
    </source>
</reference>
<feature type="non-terminal residue" evidence="1">
    <location>
        <position position="1"/>
    </location>
</feature>
<comment type="caution">
    <text evidence="1">The sequence shown here is derived from an EMBL/GenBank/DDBJ whole genome shotgun (WGS) entry which is preliminary data.</text>
</comment>
<evidence type="ECO:0000313" key="1">
    <source>
        <dbReference type="EMBL" id="CAG8719163.1"/>
    </source>
</evidence>
<gene>
    <name evidence="1" type="ORF">DHETER_LOCUS12725</name>
</gene>
<protein>
    <submittedName>
        <fullName evidence="1">6261_t:CDS:1</fullName>
    </submittedName>
</protein>
<organism evidence="1 2">
    <name type="scientific">Dentiscutata heterogama</name>
    <dbReference type="NCBI Taxonomy" id="1316150"/>
    <lineage>
        <taxon>Eukaryota</taxon>
        <taxon>Fungi</taxon>
        <taxon>Fungi incertae sedis</taxon>
        <taxon>Mucoromycota</taxon>
        <taxon>Glomeromycotina</taxon>
        <taxon>Glomeromycetes</taxon>
        <taxon>Diversisporales</taxon>
        <taxon>Gigasporaceae</taxon>
        <taxon>Dentiscutata</taxon>
    </lineage>
</organism>
<dbReference type="Proteomes" id="UP000789702">
    <property type="component" value="Unassembled WGS sequence"/>
</dbReference>
<dbReference type="EMBL" id="CAJVPU010032252">
    <property type="protein sequence ID" value="CAG8719163.1"/>
    <property type="molecule type" value="Genomic_DNA"/>
</dbReference>
<accession>A0ACA9PR38</accession>
<evidence type="ECO:0000313" key="2">
    <source>
        <dbReference type="Proteomes" id="UP000789702"/>
    </source>
</evidence>
<keyword evidence="2" id="KW-1185">Reference proteome</keyword>
<feature type="non-terminal residue" evidence="1">
    <location>
        <position position="41"/>
    </location>
</feature>
<name>A0ACA9PR38_9GLOM</name>
<sequence length="41" mass="4716">NIEYTSDIELNFDSEYTTSANFQSNIDTAREQSIEKSIDEP</sequence>
<proteinExistence type="predicted"/>